<dbReference type="EMBL" id="JAWQEG010002268">
    <property type="protein sequence ID" value="KAK3873067.1"/>
    <property type="molecule type" value="Genomic_DNA"/>
</dbReference>
<evidence type="ECO:0000259" key="3">
    <source>
        <dbReference type="Pfam" id="PF00061"/>
    </source>
</evidence>
<dbReference type="InterPro" id="IPR000566">
    <property type="entry name" value="Lipocln_cytosolic_FA-bd_dom"/>
</dbReference>
<sequence>MIVSMVMVMVVALGTVAQAGECPKYPIIRDFDFYRYMGLWYQQDKQQASWEAPGRCWKTLYSRDRKNGQFKMRMIFKSTITGRVEEYDSQLTLQGPAKPSLIKYSIPLTFMEDEFQVLATDYESFSLEYKCDPNGILEKSESIWLLTREKNPSPLVLQRAYAIMHHLGVDIRKLERVDQTCGGIDLMPAAGPMYPLPADYDYYLTNTHTVTLPTASRRQEGDVTFGHYDYDYDYTVGEDTRASPPAGGGGVMIQPDQSPSNHFAVSYPAQDTDSNIRRKTRPIRRQPTSRRQIVPTDDRLTLGQSLATRLWHVLHTPVKK</sequence>
<dbReference type="SUPFAM" id="SSF50814">
    <property type="entry name" value="Lipocalins"/>
    <property type="match status" value="1"/>
</dbReference>
<keyword evidence="1" id="KW-1015">Disulfide bond</keyword>
<protein>
    <recommendedName>
        <fullName evidence="3">Lipocalin/cytosolic fatty-acid binding domain-containing protein</fullName>
    </recommendedName>
</protein>
<proteinExistence type="predicted"/>
<reference evidence="4" key="1">
    <citation type="submission" date="2023-10" db="EMBL/GenBank/DDBJ databases">
        <title>Genome assemblies of two species of porcelain crab, Petrolisthes cinctipes and Petrolisthes manimaculis (Anomura: Porcellanidae).</title>
        <authorList>
            <person name="Angst P."/>
        </authorList>
    </citation>
    <scope>NUCLEOTIDE SEQUENCE</scope>
    <source>
        <strain evidence="4">PB745_01</strain>
        <tissue evidence="4">Gill</tissue>
    </source>
</reference>
<organism evidence="4 5">
    <name type="scientific">Petrolisthes cinctipes</name>
    <name type="common">Flat porcelain crab</name>
    <dbReference type="NCBI Taxonomy" id="88211"/>
    <lineage>
        <taxon>Eukaryota</taxon>
        <taxon>Metazoa</taxon>
        <taxon>Ecdysozoa</taxon>
        <taxon>Arthropoda</taxon>
        <taxon>Crustacea</taxon>
        <taxon>Multicrustacea</taxon>
        <taxon>Malacostraca</taxon>
        <taxon>Eumalacostraca</taxon>
        <taxon>Eucarida</taxon>
        <taxon>Decapoda</taxon>
        <taxon>Pleocyemata</taxon>
        <taxon>Anomura</taxon>
        <taxon>Galatheoidea</taxon>
        <taxon>Porcellanidae</taxon>
        <taxon>Petrolisthes</taxon>
    </lineage>
</organism>
<keyword evidence="2" id="KW-0732">Signal</keyword>
<feature type="chain" id="PRO_5042139226" description="Lipocalin/cytosolic fatty-acid binding domain-containing protein" evidence="2">
    <location>
        <begin position="20"/>
        <end position="320"/>
    </location>
</feature>
<dbReference type="AlphaFoldDB" id="A0AAE1KHN2"/>
<dbReference type="GO" id="GO:0031409">
    <property type="term" value="F:pigment binding"/>
    <property type="evidence" value="ECO:0007669"/>
    <property type="project" value="InterPro"/>
</dbReference>
<name>A0AAE1KHN2_PETCI</name>
<dbReference type="Proteomes" id="UP001286313">
    <property type="component" value="Unassembled WGS sequence"/>
</dbReference>
<evidence type="ECO:0000256" key="2">
    <source>
        <dbReference type="SAM" id="SignalP"/>
    </source>
</evidence>
<dbReference type="PRINTS" id="PR01273">
    <property type="entry name" value="INVTBRTCOLOR"/>
</dbReference>
<dbReference type="GO" id="GO:0006629">
    <property type="term" value="P:lipid metabolic process"/>
    <property type="evidence" value="ECO:0007669"/>
    <property type="project" value="TreeGrafter"/>
</dbReference>
<dbReference type="GO" id="GO:0000302">
    <property type="term" value="P:response to reactive oxygen species"/>
    <property type="evidence" value="ECO:0007669"/>
    <property type="project" value="TreeGrafter"/>
</dbReference>
<gene>
    <name evidence="4" type="ORF">Pcinc_021901</name>
</gene>
<feature type="signal peptide" evidence="2">
    <location>
        <begin position="1"/>
        <end position="19"/>
    </location>
</feature>
<dbReference type="InterPro" id="IPR003057">
    <property type="entry name" value="Invtbrt_color"/>
</dbReference>
<evidence type="ECO:0000313" key="5">
    <source>
        <dbReference type="Proteomes" id="UP001286313"/>
    </source>
</evidence>
<dbReference type="InterPro" id="IPR012674">
    <property type="entry name" value="Calycin"/>
</dbReference>
<dbReference type="GO" id="GO:0005737">
    <property type="term" value="C:cytoplasm"/>
    <property type="evidence" value="ECO:0007669"/>
    <property type="project" value="TreeGrafter"/>
</dbReference>
<dbReference type="PANTHER" id="PTHR10612">
    <property type="entry name" value="APOLIPOPROTEIN D"/>
    <property type="match status" value="1"/>
</dbReference>
<dbReference type="Pfam" id="PF00061">
    <property type="entry name" value="Lipocalin"/>
    <property type="match status" value="1"/>
</dbReference>
<dbReference type="Gene3D" id="2.40.128.20">
    <property type="match status" value="1"/>
</dbReference>
<feature type="domain" description="Lipocalin/cytosolic fatty-acid binding" evidence="3">
    <location>
        <begin position="110"/>
        <end position="180"/>
    </location>
</feature>
<accession>A0AAE1KHN2</accession>
<keyword evidence="5" id="KW-1185">Reference proteome</keyword>
<evidence type="ECO:0000256" key="1">
    <source>
        <dbReference type="ARBA" id="ARBA00023157"/>
    </source>
</evidence>
<evidence type="ECO:0000313" key="4">
    <source>
        <dbReference type="EMBL" id="KAK3873067.1"/>
    </source>
</evidence>
<dbReference type="PANTHER" id="PTHR10612:SF34">
    <property type="entry name" value="APOLIPOPROTEIN D"/>
    <property type="match status" value="1"/>
</dbReference>
<comment type="caution">
    <text evidence="4">The sequence shown here is derived from an EMBL/GenBank/DDBJ whole genome shotgun (WGS) entry which is preliminary data.</text>
</comment>